<dbReference type="GO" id="GO:0006883">
    <property type="term" value="P:intracellular sodium ion homeostasis"/>
    <property type="evidence" value="ECO:0007669"/>
    <property type="project" value="TreeGrafter"/>
</dbReference>
<dbReference type="Gene3D" id="2.70.150.10">
    <property type="entry name" value="Calcium-transporting ATPase, cytoplasmic transduction domain A"/>
    <property type="match status" value="1"/>
</dbReference>
<feature type="transmembrane region" description="Helical" evidence="9">
    <location>
        <begin position="251"/>
        <end position="272"/>
    </location>
</feature>
<feature type="domain" description="Cation-transporting P-type ATPase N-terminal" evidence="10">
    <location>
        <begin position="14"/>
        <end position="87"/>
    </location>
</feature>
<dbReference type="InterPro" id="IPR001757">
    <property type="entry name" value="P_typ_ATPase"/>
</dbReference>
<dbReference type="GO" id="GO:0036376">
    <property type="term" value="P:sodium ion export across plasma membrane"/>
    <property type="evidence" value="ECO:0007669"/>
    <property type="project" value="TreeGrafter"/>
</dbReference>
<sequence length="1267" mass="138141">MSTDDTPSTTDSMAWHSVAPQTALQQLDTQDQGLSSAAAKVRLRQHGFNRFTPLQHAGFFKRLLRQFHHHFIYILLLAATLTLMLQLWLDTVVILGVVVLNIILGLLQERRTAKTLEAVQRLLSPTAQVLRDGQVQALPAEQLVPGDVVLLETGNQVPADVRLLHSDGLQLDESVLMGYSAPVLKGISRLDADTALPDRNNMAYAGTLVLAGQGRGVVVATGSRTELGMLNALLDNNEPYATPLGDELKRLMNVVALVLAGAAALILLIGWLTPGVSGHSPQGLLQAMASFAVAIVPEGLPALFAIMLAISVRRLARQDVMVRQLAAVEILGTVSVVCTDKSHTLTRHELTVQKVITPRGGVRLQGAGYAPQGAILRENFELPEHDDRADLQRLAQAAVLASDAQLQQLEKHWQVLGDPLDGALLVMAHKCGVDPDALRQQFTRLASIPFDRSYRYAATLSQDATGVQYVALKGAPEAILPRCSHVQTDTGLEPLQQDVWEDKLKKLAEEGMKPLVIASRQPDAPLQTLTHQDVGYGMVLLGVVGIGDPPQASALAAVQACQQAGLSVKMLTGDHALTACALAKQVGIGDGETVLTGADLDALDEDALRETVMHVDVFARLRPEQKLRLVKALQAHGERVVMLGGGVNDTPALEQADVGVAPGIHGTEAARQSAEIVLMRDQLPMLMTAVQEGRQVFQNFYKMVQFMLPTNGAQAAAILLASWFGLALPLMPVQVLWVNLVTAGILALTLAFEKAALPVARGQPIAQPVGSLISGFLVWRLLLVSGLLLVSVLAIFEWELQRGETLEAARTAALNTLVIGQIFYLLSVRHASEPGWQWASLRENPWLLAAIAVVLVLQGLFTYMPAFQGVFGTDAIDLYAWFWIVGVGSLVFVVVEFEKAMQRNVEGWGRAVLIYLLRYFDPRFWREKGLRWTLQFFLIIFLVTQALLMFLWSRDPDTFDVRANARQMVGVSANEPLRPGVITTATLAHIANTLLDKPGGYLSNDVTPPGIVMDNIPNWELGVLTQLRDMSLAMRDDLSRSQSQSAADPDLVRAQLRFNTDGKLWLFPPAESQFNEGAEALEAYLQRLQQGQAQFYSRSDNLNNWLNKVQRQMGSLSIALSASVGIRQVKEEGAAMESDGSAAKVPGIELQPEVLPASDDPNEVIVKTPRLKVDDVFYQARGQTWALLHLLKAIEADFEDVLRQKNALVSLRQIINKLEDTQAMIWSPVILNGSGYSFVANHSLVMASQISRANAALIDLGTLLREG</sequence>
<proteinExistence type="inferred from homology"/>
<dbReference type="InterPro" id="IPR008250">
    <property type="entry name" value="ATPase_P-typ_transduc_dom_A_sf"/>
</dbReference>
<dbReference type="GO" id="GO:1990573">
    <property type="term" value="P:potassium ion import across plasma membrane"/>
    <property type="evidence" value="ECO:0007669"/>
    <property type="project" value="TreeGrafter"/>
</dbReference>
<dbReference type="InterPro" id="IPR059000">
    <property type="entry name" value="ATPase_P-type_domA"/>
</dbReference>
<feature type="transmembrane region" description="Helical" evidence="9">
    <location>
        <begin position="91"/>
        <end position="107"/>
    </location>
</feature>
<dbReference type="GO" id="GO:0005524">
    <property type="term" value="F:ATP binding"/>
    <property type="evidence" value="ECO:0007669"/>
    <property type="project" value="UniProtKB-KW"/>
</dbReference>
<dbReference type="PRINTS" id="PR00119">
    <property type="entry name" value="CATATPASE"/>
</dbReference>
<gene>
    <name evidence="11" type="ORF">SAMN05660964_01082</name>
</gene>
<keyword evidence="7 9" id="KW-1133">Transmembrane helix</keyword>
<evidence type="ECO:0000256" key="8">
    <source>
        <dbReference type="ARBA" id="ARBA00023136"/>
    </source>
</evidence>
<dbReference type="Pfam" id="PF00689">
    <property type="entry name" value="Cation_ATPase_C"/>
    <property type="match status" value="1"/>
</dbReference>
<name>A0A1H3Z7Y5_9GAMM</name>
<dbReference type="OrthoDB" id="5821246at2"/>
<dbReference type="AlphaFoldDB" id="A0A1H3Z7Y5"/>
<feature type="transmembrane region" description="Helical" evidence="9">
    <location>
        <begin position="808"/>
        <end position="826"/>
    </location>
</feature>
<dbReference type="Pfam" id="PF13246">
    <property type="entry name" value="Cation_ATPase"/>
    <property type="match status" value="1"/>
</dbReference>
<dbReference type="InterPro" id="IPR004014">
    <property type="entry name" value="ATPase_P-typ_cation-transptr_N"/>
</dbReference>
<keyword evidence="12" id="KW-1185">Reference proteome</keyword>
<keyword evidence="5" id="KW-0547">Nucleotide-binding</keyword>
<evidence type="ECO:0000256" key="3">
    <source>
        <dbReference type="ARBA" id="ARBA00022475"/>
    </source>
</evidence>
<feature type="transmembrane region" description="Helical" evidence="9">
    <location>
        <begin position="67"/>
        <end position="85"/>
    </location>
</feature>
<dbReference type="InterPro" id="IPR023299">
    <property type="entry name" value="ATPase_P-typ_cyto_dom_N"/>
</dbReference>
<accession>A0A1H3Z7Y5</accession>
<dbReference type="Gene3D" id="1.20.1110.10">
    <property type="entry name" value="Calcium-transporting ATPase, transmembrane domain"/>
    <property type="match status" value="1"/>
</dbReference>
<dbReference type="RefSeq" id="WP_093066174.1">
    <property type="nucleotide sequence ID" value="NZ_FNQP01000005.1"/>
</dbReference>
<dbReference type="SMART" id="SM00831">
    <property type="entry name" value="Cation_ATPase_N"/>
    <property type="match status" value="1"/>
</dbReference>
<feature type="transmembrane region" description="Helical" evidence="9">
    <location>
        <begin position="712"/>
        <end position="730"/>
    </location>
</feature>
<keyword evidence="6" id="KW-0067">ATP-binding</keyword>
<dbReference type="PANTHER" id="PTHR43294">
    <property type="entry name" value="SODIUM/POTASSIUM-TRANSPORTING ATPASE SUBUNIT ALPHA"/>
    <property type="match status" value="1"/>
</dbReference>
<dbReference type="InterPro" id="IPR050510">
    <property type="entry name" value="Cation_transp_ATPase_P-type"/>
</dbReference>
<dbReference type="InterPro" id="IPR006068">
    <property type="entry name" value="ATPase_P-typ_cation-transptr_C"/>
</dbReference>
<dbReference type="GO" id="GO:0016887">
    <property type="term" value="F:ATP hydrolysis activity"/>
    <property type="evidence" value="ECO:0007669"/>
    <property type="project" value="InterPro"/>
</dbReference>
<keyword evidence="3" id="KW-1003">Cell membrane</keyword>
<feature type="transmembrane region" description="Helical" evidence="9">
    <location>
        <begin position="736"/>
        <end position="757"/>
    </location>
</feature>
<dbReference type="SUPFAM" id="SSF56784">
    <property type="entry name" value="HAD-like"/>
    <property type="match status" value="1"/>
</dbReference>
<dbReference type="EMBL" id="FNQP01000005">
    <property type="protein sequence ID" value="SEA19618.1"/>
    <property type="molecule type" value="Genomic_DNA"/>
</dbReference>
<evidence type="ECO:0000256" key="6">
    <source>
        <dbReference type="ARBA" id="ARBA00022840"/>
    </source>
</evidence>
<dbReference type="Pfam" id="PF00122">
    <property type="entry name" value="E1-E2_ATPase"/>
    <property type="match status" value="1"/>
</dbReference>
<feature type="transmembrane region" description="Helical" evidence="9">
    <location>
        <begin position="932"/>
        <end position="952"/>
    </location>
</feature>
<evidence type="ECO:0000256" key="7">
    <source>
        <dbReference type="ARBA" id="ARBA00022989"/>
    </source>
</evidence>
<feature type="transmembrane region" description="Helical" evidence="9">
    <location>
        <begin position="846"/>
        <end position="866"/>
    </location>
</feature>
<dbReference type="InterPro" id="IPR016936">
    <property type="entry name" value="UCP029693"/>
</dbReference>
<evidence type="ECO:0000259" key="10">
    <source>
        <dbReference type="SMART" id="SM00831"/>
    </source>
</evidence>
<dbReference type="SUPFAM" id="SSF81660">
    <property type="entry name" value="Metal cation-transporting ATPase, ATP-binding domain N"/>
    <property type="match status" value="1"/>
</dbReference>
<comment type="subcellular location">
    <subcellularLocation>
        <location evidence="1">Cell membrane</location>
        <topology evidence="1">Multi-pass membrane protein</topology>
    </subcellularLocation>
</comment>
<dbReference type="PANTHER" id="PTHR43294:SF21">
    <property type="entry name" value="CATION TRANSPORTING ATPASE"/>
    <property type="match status" value="1"/>
</dbReference>
<evidence type="ECO:0000313" key="12">
    <source>
        <dbReference type="Proteomes" id="UP000199397"/>
    </source>
</evidence>
<feature type="transmembrane region" description="Helical" evidence="9">
    <location>
        <begin position="878"/>
        <end position="895"/>
    </location>
</feature>
<comment type="similarity">
    <text evidence="2">Belongs to the cation transport ATPase (P-type) (TC 3.A.3) family. Type IIA subfamily.</text>
</comment>
<dbReference type="NCBIfam" id="TIGR01494">
    <property type="entry name" value="ATPase_P-type"/>
    <property type="match status" value="1"/>
</dbReference>
<evidence type="ECO:0000256" key="5">
    <source>
        <dbReference type="ARBA" id="ARBA00022741"/>
    </source>
</evidence>
<keyword evidence="4 9" id="KW-0812">Transmembrane</keyword>
<dbReference type="GO" id="GO:0030007">
    <property type="term" value="P:intracellular potassium ion homeostasis"/>
    <property type="evidence" value="ECO:0007669"/>
    <property type="project" value="TreeGrafter"/>
</dbReference>
<dbReference type="Proteomes" id="UP000199397">
    <property type="component" value="Unassembled WGS sequence"/>
</dbReference>
<dbReference type="STRING" id="525918.SAMN05660964_01082"/>
<dbReference type="Gene3D" id="3.40.1110.10">
    <property type="entry name" value="Calcium-transporting ATPase, cytoplasmic domain N"/>
    <property type="match status" value="1"/>
</dbReference>
<feature type="transmembrane region" description="Helical" evidence="9">
    <location>
        <begin position="769"/>
        <end position="796"/>
    </location>
</feature>
<organism evidence="11 12">
    <name type="scientific">Thiothrix caldifontis</name>
    <dbReference type="NCBI Taxonomy" id="525918"/>
    <lineage>
        <taxon>Bacteria</taxon>
        <taxon>Pseudomonadati</taxon>
        <taxon>Pseudomonadota</taxon>
        <taxon>Gammaproteobacteria</taxon>
        <taxon>Thiotrichales</taxon>
        <taxon>Thiotrichaceae</taxon>
        <taxon>Thiothrix</taxon>
    </lineage>
</organism>
<evidence type="ECO:0000256" key="2">
    <source>
        <dbReference type="ARBA" id="ARBA00005675"/>
    </source>
</evidence>
<dbReference type="GO" id="GO:1902600">
    <property type="term" value="P:proton transmembrane transport"/>
    <property type="evidence" value="ECO:0007669"/>
    <property type="project" value="TreeGrafter"/>
</dbReference>
<protein>
    <submittedName>
        <fullName evidence="11">ATPase, P-type (Transporting), HAD superfamily, subfamily IC</fullName>
    </submittedName>
</protein>
<feature type="transmembrane region" description="Helical" evidence="9">
    <location>
        <begin position="284"/>
        <end position="310"/>
    </location>
</feature>
<dbReference type="PRINTS" id="PR00120">
    <property type="entry name" value="HATPASE"/>
</dbReference>
<keyword evidence="8 9" id="KW-0472">Membrane</keyword>
<dbReference type="Gene3D" id="3.40.50.1000">
    <property type="entry name" value="HAD superfamily/HAD-like"/>
    <property type="match status" value="1"/>
</dbReference>
<dbReference type="SUPFAM" id="SSF81653">
    <property type="entry name" value="Calcium ATPase, transduction domain A"/>
    <property type="match status" value="1"/>
</dbReference>
<dbReference type="GO" id="GO:0005886">
    <property type="term" value="C:plasma membrane"/>
    <property type="evidence" value="ECO:0007669"/>
    <property type="project" value="UniProtKB-SubCell"/>
</dbReference>
<reference evidence="11 12" key="1">
    <citation type="submission" date="2016-10" db="EMBL/GenBank/DDBJ databases">
        <authorList>
            <person name="de Groot N.N."/>
        </authorList>
    </citation>
    <scope>NUCLEOTIDE SEQUENCE [LARGE SCALE GENOMIC DNA]</scope>
    <source>
        <strain evidence="11 12">DSM 21228</strain>
    </source>
</reference>
<dbReference type="InterPro" id="IPR023214">
    <property type="entry name" value="HAD_sf"/>
</dbReference>
<dbReference type="InterPro" id="IPR036412">
    <property type="entry name" value="HAD-like_sf"/>
</dbReference>
<dbReference type="GO" id="GO:0005391">
    <property type="term" value="F:P-type sodium:potassium-exchanging transporter activity"/>
    <property type="evidence" value="ECO:0007669"/>
    <property type="project" value="TreeGrafter"/>
</dbReference>
<evidence type="ECO:0000256" key="4">
    <source>
        <dbReference type="ARBA" id="ARBA00022692"/>
    </source>
</evidence>
<evidence type="ECO:0000313" key="11">
    <source>
        <dbReference type="EMBL" id="SEA19618.1"/>
    </source>
</evidence>
<evidence type="ECO:0000256" key="9">
    <source>
        <dbReference type="SAM" id="Phobius"/>
    </source>
</evidence>
<dbReference type="Pfam" id="PF00690">
    <property type="entry name" value="Cation_ATPase_N"/>
    <property type="match status" value="1"/>
</dbReference>
<dbReference type="InterPro" id="IPR023298">
    <property type="entry name" value="ATPase_P-typ_TM_dom_sf"/>
</dbReference>
<evidence type="ECO:0000256" key="1">
    <source>
        <dbReference type="ARBA" id="ARBA00004651"/>
    </source>
</evidence>
<dbReference type="Pfam" id="PF10095">
    <property type="entry name" value="DUF2333"/>
    <property type="match status" value="1"/>
</dbReference>
<dbReference type="SUPFAM" id="SSF81665">
    <property type="entry name" value="Calcium ATPase, transmembrane domain M"/>
    <property type="match status" value="1"/>
</dbReference>